<dbReference type="RefSeq" id="WP_121220949.1">
    <property type="nucleotide sequence ID" value="NZ_JBIUBA010000002.1"/>
</dbReference>
<evidence type="ECO:0000313" key="4">
    <source>
        <dbReference type="EMBL" id="RKT69304.1"/>
    </source>
</evidence>
<protein>
    <submittedName>
        <fullName evidence="4">Putative Zn-dependent peptidase</fullName>
    </submittedName>
</protein>
<dbReference type="Pfam" id="PF05193">
    <property type="entry name" value="Peptidase_M16_C"/>
    <property type="match status" value="1"/>
</dbReference>
<keyword evidence="5" id="KW-1185">Reference proteome</keyword>
<dbReference type="EMBL" id="RBXR01000001">
    <property type="protein sequence ID" value="RKT69304.1"/>
    <property type="molecule type" value="Genomic_DNA"/>
</dbReference>
<name>A0A495X8W1_9PSEU</name>
<feature type="domain" description="Peptidase M16 C-terminal" evidence="3">
    <location>
        <begin position="160"/>
        <end position="319"/>
    </location>
</feature>
<dbReference type="InterPro" id="IPR007863">
    <property type="entry name" value="Peptidase_M16_C"/>
</dbReference>
<evidence type="ECO:0000259" key="3">
    <source>
        <dbReference type="Pfam" id="PF05193"/>
    </source>
</evidence>
<dbReference type="InterPro" id="IPR011249">
    <property type="entry name" value="Metalloenz_LuxS/M16"/>
</dbReference>
<dbReference type="InterPro" id="IPR011765">
    <property type="entry name" value="Pept_M16_N"/>
</dbReference>
<accession>A0A495X8W1</accession>
<feature type="domain" description="Peptidase M16 N-terminal" evidence="2">
    <location>
        <begin position="15"/>
        <end position="151"/>
    </location>
</feature>
<evidence type="ECO:0000256" key="1">
    <source>
        <dbReference type="ARBA" id="ARBA00007261"/>
    </source>
</evidence>
<dbReference type="PANTHER" id="PTHR11851">
    <property type="entry name" value="METALLOPROTEASE"/>
    <property type="match status" value="1"/>
</dbReference>
<gene>
    <name evidence="4" type="ORF">DFJ66_2512</name>
</gene>
<evidence type="ECO:0000259" key="2">
    <source>
        <dbReference type="Pfam" id="PF00675"/>
    </source>
</evidence>
<evidence type="ECO:0000313" key="5">
    <source>
        <dbReference type="Proteomes" id="UP000272729"/>
    </source>
</evidence>
<sequence length="389" mass="41391">MTRLSYHPVTDARLRTSAICLTVDCGSRDDPEERGGLAHLLEHLLMTTPTVNGTPFLDHVEHDGGKVTAETGLDRLRFTAQVAAEDTADTVERLVDAVLRPRFDADTLRTERAVVVNELAGGDADPVEAAQHAVLDALFPDHPLGRPVGGTPAGITGTDLADLRAHHAEVFARRRAALVVVGPETPDAPGHGAEPALVRPPTPLGPPRHAEPIWPDTFGWLCLGARSPAAGDRRRPAFDLLTHLLGTSSASLLFRELRGVLGLGHSFETWDRGYGEAGAWRVLVGVEPGTAPRVVQAVTDVLDRVARGAVAPAALAATVRRVGTGLLLDAEDPARLARTTADRVLDGAADWSVDDELDRLRAVTADEVADAAAHVREELLAVVRPEGSR</sequence>
<reference evidence="4 5" key="1">
    <citation type="submission" date="2018-10" db="EMBL/GenBank/DDBJ databases">
        <title>Sequencing the genomes of 1000 actinobacteria strains.</title>
        <authorList>
            <person name="Klenk H.-P."/>
        </authorList>
    </citation>
    <scope>NUCLEOTIDE SEQUENCE [LARGE SCALE GENOMIC DNA]</scope>
    <source>
        <strain evidence="4 5">DSM 43911</strain>
    </source>
</reference>
<dbReference type="OrthoDB" id="3525364at2"/>
<dbReference type="PANTHER" id="PTHR11851:SF49">
    <property type="entry name" value="MITOCHONDRIAL-PROCESSING PEPTIDASE SUBUNIT ALPHA"/>
    <property type="match status" value="1"/>
</dbReference>
<dbReference type="SUPFAM" id="SSF63411">
    <property type="entry name" value="LuxS/MPP-like metallohydrolase"/>
    <property type="match status" value="2"/>
</dbReference>
<dbReference type="Pfam" id="PF00675">
    <property type="entry name" value="Peptidase_M16"/>
    <property type="match status" value="1"/>
</dbReference>
<comment type="caution">
    <text evidence="4">The sequence shown here is derived from an EMBL/GenBank/DDBJ whole genome shotgun (WGS) entry which is preliminary data.</text>
</comment>
<proteinExistence type="inferred from homology"/>
<dbReference type="AlphaFoldDB" id="A0A495X8W1"/>
<comment type="similarity">
    <text evidence="1">Belongs to the peptidase M16 family.</text>
</comment>
<dbReference type="Proteomes" id="UP000272729">
    <property type="component" value="Unassembled WGS sequence"/>
</dbReference>
<organism evidence="4 5">
    <name type="scientific">Saccharothrix variisporea</name>
    <dbReference type="NCBI Taxonomy" id="543527"/>
    <lineage>
        <taxon>Bacteria</taxon>
        <taxon>Bacillati</taxon>
        <taxon>Actinomycetota</taxon>
        <taxon>Actinomycetes</taxon>
        <taxon>Pseudonocardiales</taxon>
        <taxon>Pseudonocardiaceae</taxon>
        <taxon>Saccharothrix</taxon>
    </lineage>
</organism>
<dbReference type="Gene3D" id="3.30.830.10">
    <property type="entry name" value="Metalloenzyme, LuxS/M16 peptidase-like"/>
    <property type="match status" value="2"/>
</dbReference>
<dbReference type="InterPro" id="IPR050361">
    <property type="entry name" value="MPP/UQCRC_Complex"/>
</dbReference>
<dbReference type="GO" id="GO:0046872">
    <property type="term" value="F:metal ion binding"/>
    <property type="evidence" value="ECO:0007669"/>
    <property type="project" value="InterPro"/>
</dbReference>